<dbReference type="AlphaFoldDB" id="A0A380RYT9"/>
<evidence type="ECO:0000256" key="1">
    <source>
        <dbReference type="SAM" id="SignalP"/>
    </source>
</evidence>
<proteinExistence type="predicted"/>
<dbReference type="EMBL" id="UHJL01000001">
    <property type="protein sequence ID" value="SUQ20062.1"/>
    <property type="molecule type" value="Genomic_DNA"/>
</dbReference>
<dbReference type="Proteomes" id="UP000255423">
    <property type="component" value="Unassembled WGS sequence"/>
</dbReference>
<protein>
    <recommendedName>
        <fullName evidence="4">Outer membrane protein beta-barrel domain-containing protein</fullName>
    </recommendedName>
</protein>
<accession>A0A380RYT9</accession>
<feature type="signal peptide" evidence="1">
    <location>
        <begin position="1"/>
        <end position="21"/>
    </location>
</feature>
<reference evidence="2 3" key="1">
    <citation type="submission" date="2017-08" db="EMBL/GenBank/DDBJ databases">
        <authorList>
            <person name="de Groot N.N."/>
        </authorList>
    </citation>
    <scope>NUCLEOTIDE SEQUENCE [LARGE SCALE GENOMIC DNA]</scope>
    <source>
        <strain evidence="2 3">HM2</strain>
    </source>
</reference>
<evidence type="ECO:0000313" key="2">
    <source>
        <dbReference type="EMBL" id="SUQ20062.1"/>
    </source>
</evidence>
<organism evidence="2 3">
    <name type="scientific">Fibrobacter succinogenes</name>
    <name type="common">Bacteroides succinogenes</name>
    <dbReference type="NCBI Taxonomy" id="833"/>
    <lineage>
        <taxon>Bacteria</taxon>
        <taxon>Pseudomonadati</taxon>
        <taxon>Fibrobacterota</taxon>
        <taxon>Fibrobacteria</taxon>
        <taxon>Fibrobacterales</taxon>
        <taxon>Fibrobacteraceae</taxon>
        <taxon>Fibrobacter</taxon>
    </lineage>
</organism>
<gene>
    <name evidence="2" type="ORF">SAMN05661053_1314</name>
</gene>
<evidence type="ECO:0008006" key="4">
    <source>
        <dbReference type="Google" id="ProtNLM"/>
    </source>
</evidence>
<keyword evidence="1" id="KW-0732">Signal</keyword>
<sequence>MLLKRLVIAVFLFFCTENALAKDDSVKSPWTFEAGLSAGRPTPIMLNAGVGYKNIFFKLMSGAMYFGTDDYWVGYHGGFAWRFFRELPFTLDLGLGVGYAFAKAPNKIHKALNRANKRLIVRPYNYKETLDISPEIRASIYGVFTDISIPVHCFMKHDEPNIIWQIGYAYGF</sequence>
<dbReference type="RefSeq" id="WP_109572508.1">
    <property type="nucleotide sequence ID" value="NZ_UHJL01000001.1"/>
</dbReference>
<evidence type="ECO:0000313" key="3">
    <source>
        <dbReference type="Proteomes" id="UP000255423"/>
    </source>
</evidence>
<name>A0A380RYT9_FIBSU</name>
<feature type="chain" id="PRO_5016657619" description="Outer membrane protein beta-barrel domain-containing protein" evidence="1">
    <location>
        <begin position="22"/>
        <end position="172"/>
    </location>
</feature>